<proteinExistence type="predicted"/>
<dbReference type="PANTHER" id="PTHR30411:SF4">
    <property type="entry name" value="YBAK_AMINOACYL-TRNA SYNTHETASE-ASSOCIATED DOMAIN-CONTAINING PROTEIN"/>
    <property type="match status" value="1"/>
</dbReference>
<dbReference type="RefSeq" id="XP_008613337.1">
    <property type="nucleotide sequence ID" value="XM_008615115.1"/>
</dbReference>
<dbReference type="CDD" id="cd04332">
    <property type="entry name" value="YbaK_like"/>
    <property type="match status" value="1"/>
</dbReference>
<name>T0Q5R7_SAPDV</name>
<accession>T0Q5R7</accession>
<dbReference type="SUPFAM" id="SSF55826">
    <property type="entry name" value="YbaK/ProRS associated domain"/>
    <property type="match status" value="1"/>
</dbReference>
<dbReference type="InParanoid" id="T0Q5R7"/>
<dbReference type="VEuPathDB" id="FungiDB:SDRG_09198"/>
<dbReference type="Pfam" id="PF04073">
    <property type="entry name" value="tRNA_edit"/>
    <property type="match status" value="1"/>
</dbReference>
<evidence type="ECO:0000256" key="2">
    <source>
        <dbReference type="SAM" id="MobiDB-lite"/>
    </source>
</evidence>
<dbReference type="InterPro" id="IPR036754">
    <property type="entry name" value="YbaK/aa-tRNA-synt-asso_dom_sf"/>
</dbReference>
<evidence type="ECO:0000313" key="5">
    <source>
        <dbReference type="Proteomes" id="UP000030762"/>
    </source>
</evidence>
<keyword evidence="1" id="KW-0175">Coiled coil</keyword>
<dbReference type="Gene3D" id="3.90.960.10">
    <property type="entry name" value="YbaK/aminoacyl-tRNA synthetase-associated domain"/>
    <property type="match status" value="1"/>
</dbReference>
<dbReference type="OMA" id="HIDWKLG"/>
<dbReference type="eggNOG" id="ENOG502QTG1">
    <property type="taxonomic scope" value="Eukaryota"/>
</dbReference>
<feature type="domain" description="YbaK/aminoacyl-tRNA synthetase-associated" evidence="3">
    <location>
        <begin position="89"/>
        <end position="220"/>
    </location>
</feature>
<evidence type="ECO:0000313" key="4">
    <source>
        <dbReference type="EMBL" id="EQC33214.1"/>
    </source>
</evidence>
<dbReference type="OrthoDB" id="1058301at2759"/>
<dbReference type="InterPro" id="IPR007214">
    <property type="entry name" value="YbaK/aa-tRNA-synth-assoc-dom"/>
</dbReference>
<reference evidence="4 5" key="1">
    <citation type="submission" date="2012-04" db="EMBL/GenBank/DDBJ databases">
        <title>The Genome Sequence of Saprolegnia declina VS20.</title>
        <authorList>
            <consortium name="The Broad Institute Genome Sequencing Platform"/>
            <person name="Russ C."/>
            <person name="Nusbaum C."/>
            <person name="Tyler B."/>
            <person name="van West P."/>
            <person name="Dieguez-Uribeondo J."/>
            <person name="de Bruijn I."/>
            <person name="Tripathy S."/>
            <person name="Jiang R."/>
            <person name="Young S.K."/>
            <person name="Zeng Q."/>
            <person name="Gargeya S."/>
            <person name="Fitzgerald M."/>
            <person name="Haas B."/>
            <person name="Abouelleil A."/>
            <person name="Alvarado L."/>
            <person name="Arachchi H.M."/>
            <person name="Berlin A."/>
            <person name="Chapman S.B."/>
            <person name="Goldberg J."/>
            <person name="Griggs A."/>
            <person name="Gujja S."/>
            <person name="Hansen M."/>
            <person name="Howarth C."/>
            <person name="Imamovic A."/>
            <person name="Larimer J."/>
            <person name="McCowen C."/>
            <person name="Montmayeur A."/>
            <person name="Murphy C."/>
            <person name="Neiman D."/>
            <person name="Pearson M."/>
            <person name="Priest M."/>
            <person name="Roberts A."/>
            <person name="Saif S."/>
            <person name="Shea T."/>
            <person name="Sisk P."/>
            <person name="Sykes S."/>
            <person name="Wortman J."/>
            <person name="Nusbaum C."/>
            <person name="Birren B."/>
        </authorList>
    </citation>
    <scope>NUCLEOTIDE SEQUENCE [LARGE SCALE GENOMIC DNA]</scope>
    <source>
        <strain evidence="4 5">VS20</strain>
    </source>
</reference>
<dbReference type="GO" id="GO:0002161">
    <property type="term" value="F:aminoacyl-tRNA deacylase activity"/>
    <property type="evidence" value="ECO:0007669"/>
    <property type="project" value="InterPro"/>
</dbReference>
<dbReference type="EMBL" id="JH767160">
    <property type="protein sequence ID" value="EQC33214.1"/>
    <property type="molecule type" value="Genomic_DNA"/>
</dbReference>
<keyword evidence="5" id="KW-1185">Reference proteome</keyword>
<organism evidence="4 5">
    <name type="scientific">Saprolegnia diclina (strain VS20)</name>
    <dbReference type="NCBI Taxonomy" id="1156394"/>
    <lineage>
        <taxon>Eukaryota</taxon>
        <taxon>Sar</taxon>
        <taxon>Stramenopiles</taxon>
        <taxon>Oomycota</taxon>
        <taxon>Saprolegniomycetes</taxon>
        <taxon>Saprolegniales</taxon>
        <taxon>Saprolegniaceae</taxon>
        <taxon>Saprolegnia</taxon>
    </lineage>
</organism>
<evidence type="ECO:0000256" key="1">
    <source>
        <dbReference type="SAM" id="Coils"/>
    </source>
</evidence>
<sequence length="234" mass="25177">MCHSLGAVQSVSSVPPDTVPPRPDTVPGHFAAGMDSRVAAIEARADALEQRVIAMENVARVVQHLRQEQVASAALHVAPAAYYDWSLSQRAQLLNCKTSQLCKSIIMENVAWKAEMVHAPRYVCVIVQYEAKVNADKVAKLVRDAGKDAKVSRKHVNFQHAATDVSDELTGFQFNGVSPFGMKTPIPVVVSSAILPLGYVWLGGGAVDVKLRASTADIVRALDALVGDISEPRV</sequence>
<gene>
    <name evidence="4" type="ORF">SDRG_09198</name>
</gene>
<evidence type="ECO:0000259" key="3">
    <source>
        <dbReference type="Pfam" id="PF04073"/>
    </source>
</evidence>
<feature type="region of interest" description="Disordered" evidence="2">
    <location>
        <begin position="1"/>
        <end position="26"/>
    </location>
</feature>
<dbReference type="Proteomes" id="UP000030762">
    <property type="component" value="Unassembled WGS sequence"/>
</dbReference>
<dbReference type="STRING" id="1156394.T0Q5R7"/>
<dbReference type="PANTHER" id="PTHR30411">
    <property type="entry name" value="CYTOPLASMIC PROTEIN"/>
    <property type="match status" value="1"/>
</dbReference>
<feature type="coiled-coil region" evidence="1">
    <location>
        <begin position="31"/>
        <end position="58"/>
    </location>
</feature>
<protein>
    <recommendedName>
        <fullName evidence="3">YbaK/aminoacyl-tRNA synthetase-associated domain-containing protein</fullName>
    </recommendedName>
</protein>
<dbReference type="GeneID" id="19949925"/>
<dbReference type="AlphaFoldDB" id="T0Q5R7"/>